<evidence type="ECO:0008006" key="5">
    <source>
        <dbReference type="Google" id="ProtNLM"/>
    </source>
</evidence>
<evidence type="ECO:0000313" key="4">
    <source>
        <dbReference type="Proteomes" id="UP000247811"/>
    </source>
</evidence>
<proteinExistence type="predicted"/>
<keyword evidence="2" id="KW-0472">Membrane</keyword>
<sequence length="90" mass="9150">MNQAVNSLSSPSPAAEPWWRVGTVWLVIAGPLVVVVASFITLGLAITHPDPVLEPTQAGGSTVSSTQSSAKDAAHLPAIQGRNHAATGGK</sequence>
<reference evidence="3 4" key="1">
    <citation type="submission" date="2018-05" db="EMBL/GenBank/DDBJ databases">
        <title>Genomic Encyclopedia of Type Strains, Phase IV (KMG-IV): sequencing the most valuable type-strain genomes for metagenomic binning, comparative biology and taxonomic classification.</title>
        <authorList>
            <person name="Goeker M."/>
        </authorList>
    </citation>
    <scope>NUCLEOTIDE SEQUENCE [LARGE SCALE GENOMIC DNA]</scope>
    <source>
        <strain evidence="3 4">DSM 566</strain>
    </source>
</reference>
<dbReference type="OrthoDB" id="5295180at2"/>
<name>A0A318H7T9_9BURK</name>
<keyword evidence="4" id="KW-1185">Reference proteome</keyword>
<keyword evidence="2" id="KW-1133">Transmembrane helix</keyword>
<evidence type="ECO:0000256" key="1">
    <source>
        <dbReference type="SAM" id="MobiDB-lite"/>
    </source>
</evidence>
<evidence type="ECO:0000313" key="3">
    <source>
        <dbReference type="EMBL" id="PXW98734.1"/>
    </source>
</evidence>
<evidence type="ECO:0000256" key="2">
    <source>
        <dbReference type="SAM" id="Phobius"/>
    </source>
</evidence>
<feature type="compositionally biased region" description="Polar residues" evidence="1">
    <location>
        <begin position="58"/>
        <end position="70"/>
    </location>
</feature>
<protein>
    <recommendedName>
        <fullName evidence="5">Nitrogen fixation protein FixH</fullName>
    </recommendedName>
</protein>
<dbReference type="AlphaFoldDB" id="A0A318H7T9"/>
<accession>A0A318H7T9</accession>
<gene>
    <name evidence="3" type="ORF">C7444_102216</name>
</gene>
<organism evidence="3 4">
    <name type="scientific">Sphaerotilus hippei</name>
    <dbReference type="NCBI Taxonomy" id="744406"/>
    <lineage>
        <taxon>Bacteria</taxon>
        <taxon>Pseudomonadati</taxon>
        <taxon>Pseudomonadota</taxon>
        <taxon>Betaproteobacteria</taxon>
        <taxon>Burkholderiales</taxon>
        <taxon>Sphaerotilaceae</taxon>
        <taxon>Sphaerotilus</taxon>
    </lineage>
</organism>
<dbReference type="EMBL" id="QJJS01000002">
    <property type="protein sequence ID" value="PXW98734.1"/>
    <property type="molecule type" value="Genomic_DNA"/>
</dbReference>
<feature type="region of interest" description="Disordered" evidence="1">
    <location>
        <begin position="51"/>
        <end position="90"/>
    </location>
</feature>
<feature type="transmembrane region" description="Helical" evidence="2">
    <location>
        <begin position="24"/>
        <end position="46"/>
    </location>
</feature>
<comment type="caution">
    <text evidence="3">The sequence shown here is derived from an EMBL/GenBank/DDBJ whole genome shotgun (WGS) entry which is preliminary data.</text>
</comment>
<dbReference type="Proteomes" id="UP000247811">
    <property type="component" value="Unassembled WGS sequence"/>
</dbReference>
<keyword evidence="2" id="KW-0812">Transmembrane</keyword>